<accession>A0A4R0R6U2</accession>
<name>A0A4R0R6U2_9APHY</name>
<proteinExistence type="predicted"/>
<evidence type="ECO:0000313" key="2">
    <source>
        <dbReference type="Proteomes" id="UP000292702"/>
    </source>
</evidence>
<gene>
    <name evidence="1" type="ORF">EIP91_007522</name>
</gene>
<reference evidence="1 2" key="1">
    <citation type="submission" date="2018-11" db="EMBL/GenBank/DDBJ databases">
        <title>Genome assembly of Steccherinum ochraceum LE-BIN_3174, the white-rot fungus of the Steccherinaceae family (The Residual Polyporoid clade, Polyporales, Basidiomycota).</title>
        <authorList>
            <person name="Fedorova T.V."/>
            <person name="Glazunova O.A."/>
            <person name="Landesman E.O."/>
            <person name="Moiseenko K.V."/>
            <person name="Psurtseva N.V."/>
            <person name="Savinova O.S."/>
            <person name="Shakhova N.V."/>
            <person name="Tyazhelova T.V."/>
            <person name="Vasina D.V."/>
        </authorList>
    </citation>
    <scope>NUCLEOTIDE SEQUENCE [LARGE SCALE GENOMIC DNA]</scope>
    <source>
        <strain evidence="1 2">LE-BIN_3174</strain>
    </source>
</reference>
<dbReference type="Proteomes" id="UP000292702">
    <property type="component" value="Unassembled WGS sequence"/>
</dbReference>
<dbReference type="AlphaFoldDB" id="A0A4R0R6U2"/>
<sequence>MDSAPALLSTPSPRLSYDIFEEIVGHLAINPGRGFIGNVDKDWSTKIRTLKACSLVCHDLLHCSRRHLFRDLSLRSAEELEEFISLRKRLPWLADCISLLYVYGSAKHGAGKDQSWISTLPFRLFPLIHLSDVRFHGVDLTTISASSYKAFHLHGPQNWTFSEVIFTRYSQITQLLPARTERLSVLDKDGRASTRLSGRLSFHHIHGSLRVDWTSSPRTNYVSPMFNLSAHAIPRSKFLFRTAAVWEGYHSAPSAAAGDMLRLFREYCTRQHCGNQISLLLDLYQHDHRSQIHMAQQDAKRILVVEIRARSLSCVATFPIMQALHQARSDLFTSLRVKLCNESTSHYRPEANPPVLDMHTAVVHWAGIDAALARENYPNIQGFSFQCFSCTNHLFRALLPGFTSVVKSEDPSCKPCHGSDVSCAYHRTTDVRRPPILSLAVLERIIGYLSPAAGETRENLVVRTIRQPWISAAPLRLLPLLTCLVTITLSGVDLRLIGASAYEAFRSHGPVEWTLVHVKYTKYSQITQLLPMSTTHLRIDDSMPLAPQDDDSPGQLDLSHIRGPLNVDWIALLARREDLARHALNVSELPRTGFDFLIGGWATEGRVQPEDTATLGCVRNKFVESIASVHGDVHLHYFSGKHEVTQISMWRSGAAAADTYLQLRVETQSLNHVNTTHVAELLHHTTSPSFTYFILELDLTDEPSSEQPSSSDIKTLSKHWESVDATMALYPNLQKFELQCHLARDVLPVGYKCTKDLIGNLLPKVSLRLGQPKEYASYYVEGKWHRCAYHGFETYT</sequence>
<keyword evidence="2" id="KW-1185">Reference proteome</keyword>
<dbReference type="EMBL" id="RWJN01000406">
    <property type="protein sequence ID" value="TCD62063.1"/>
    <property type="molecule type" value="Genomic_DNA"/>
</dbReference>
<evidence type="ECO:0000313" key="1">
    <source>
        <dbReference type="EMBL" id="TCD62063.1"/>
    </source>
</evidence>
<protein>
    <submittedName>
        <fullName evidence="1">Uncharacterized protein</fullName>
    </submittedName>
</protein>
<organism evidence="1 2">
    <name type="scientific">Steccherinum ochraceum</name>
    <dbReference type="NCBI Taxonomy" id="92696"/>
    <lineage>
        <taxon>Eukaryota</taxon>
        <taxon>Fungi</taxon>
        <taxon>Dikarya</taxon>
        <taxon>Basidiomycota</taxon>
        <taxon>Agaricomycotina</taxon>
        <taxon>Agaricomycetes</taxon>
        <taxon>Polyporales</taxon>
        <taxon>Steccherinaceae</taxon>
        <taxon>Steccherinum</taxon>
    </lineage>
</organism>
<comment type="caution">
    <text evidence="1">The sequence shown here is derived from an EMBL/GenBank/DDBJ whole genome shotgun (WGS) entry which is preliminary data.</text>
</comment>